<protein>
    <submittedName>
        <fullName evidence="2">Uncharacterized protein</fullName>
    </submittedName>
</protein>
<feature type="compositionally biased region" description="Polar residues" evidence="1">
    <location>
        <begin position="27"/>
        <end position="38"/>
    </location>
</feature>
<keyword evidence="3" id="KW-1185">Reference proteome</keyword>
<gene>
    <name evidence="2" type="ORF">LSALG_LOCUS19018</name>
</gene>
<organism evidence="2 3">
    <name type="scientific">Lactuca saligna</name>
    <name type="common">Willowleaf lettuce</name>
    <dbReference type="NCBI Taxonomy" id="75948"/>
    <lineage>
        <taxon>Eukaryota</taxon>
        <taxon>Viridiplantae</taxon>
        <taxon>Streptophyta</taxon>
        <taxon>Embryophyta</taxon>
        <taxon>Tracheophyta</taxon>
        <taxon>Spermatophyta</taxon>
        <taxon>Magnoliopsida</taxon>
        <taxon>eudicotyledons</taxon>
        <taxon>Gunneridae</taxon>
        <taxon>Pentapetalae</taxon>
        <taxon>asterids</taxon>
        <taxon>campanulids</taxon>
        <taxon>Asterales</taxon>
        <taxon>Asteraceae</taxon>
        <taxon>Cichorioideae</taxon>
        <taxon>Cichorieae</taxon>
        <taxon>Lactucinae</taxon>
        <taxon>Lactuca</taxon>
    </lineage>
</organism>
<dbReference type="AlphaFoldDB" id="A0AA35YS23"/>
<evidence type="ECO:0000313" key="2">
    <source>
        <dbReference type="EMBL" id="CAI9279203.1"/>
    </source>
</evidence>
<proteinExistence type="predicted"/>
<sequence>MKQYLFQKFSDEFQPLSTEGEKITASCSGLANTTSQSSSEKDARPAPDANFNTFLSFGSFFAQERRDKQIRHQQLKEKMLVMKNSDENVLGDHPEMFFRETWKKFTNKYGDRSFIIM</sequence>
<reference evidence="2" key="1">
    <citation type="submission" date="2023-04" db="EMBL/GenBank/DDBJ databases">
        <authorList>
            <person name="Vijverberg K."/>
            <person name="Xiong W."/>
            <person name="Schranz E."/>
        </authorList>
    </citation>
    <scope>NUCLEOTIDE SEQUENCE</scope>
</reference>
<evidence type="ECO:0000256" key="1">
    <source>
        <dbReference type="SAM" id="MobiDB-lite"/>
    </source>
</evidence>
<dbReference type="Proteomes" id="UP001177003">
    <property type="component" value="Chromosome 4"/>
</dbReference>
<accession>A0AA35YS23</accession>
<dbReference type="EMBL" id="OX465080">
    <property type="protein sequence ID" value="CAI9279203.1"/>
    <property type="molecule type" value="Genomic_DNA"/>
</dbReference>
<feature type="region of interest" description="Disordered" evidence="1">
    <location>
        <begin position="27"/>
        <end position="46"/>
    </location>
</feature>
<name>A0AA35YS23_LACSI</name>
<evidence type="ECO:0000313" key="3">
    <source>
        <dbReference type="Proteomes" id="UP001177003"/>
    </source>
</evidence>